<dbReference type="PANTHER" id="PTHR43163">
    <property type="entry name" value="DIPEPTIDE TRANSPORT SYSTEM PERMEASE PROTEIN DPPB-RELATED"/>
    <property type="match status" value="1"/>
</dbReference>
<comment type="similarity">
    <text evidence="7">Belongs to the binding-protein-dependent transport system permease family.</text>
</comment>
<feature type="transmembrane region" description="Helical" evidence="7">
    <location>
        <begin position="101"/>
        <end position="124"/>
    </location>
</feature>
<evidence type="ECO:0000259" key="8">
    <source>
        <dbReference type="PROSITE" id="PS50928"/>
    </source>
</evidence>
<organism evidence="9 10">
    <name type="scientific">Mesorhizobium qingshengii</name>
    <dbReference type="NCBI Taxonomy" id="1165689"/>
    <lineage>
        <taxon>Bacteria</taxon>
        <taxon>Pseudomonadati</taxon>
        <taxon>Pseudomonadota</taxon>
        <taxon>Alphaproteobacteria</taxon>
        <taxon>Hyphomicrobiales</taxon>
        <taxon>Phyllobacteriaceae</taxon>
        <taxon>Mesorhizobium</taxon>
    </lineage>
</organism>
<dbReference type="Pfam" id="PF19300">
    <property type="entry name" value="BPD_transp_1_N"/>
    <property type="match status" value="1"/>
</dbReference>
<dbReference type="RefSeq" id="WP_091585206.1">
    <property type="nucleotide sequence ID" value="NZ_FMXM01000024.1"/>
</dbReference>
<sequence>MPLLGFIFRRVLQTIPTIAFILVVTFILVRLLPGDPASAMLGDRAIDADVQRINAKLGLDQPIPMQFLYFTKAVFTGDLGNSIGLKLPVIELIAHRLPVTLMLTGMAALIALLMAVPLSFVAALNRGGAPDTIIRGTFQIGLSMPVFYVGLVLLTVFAAKLRWFPVGGYGENFLDDLYHLFLPAMTLALSLSAVLMRNLRAAIIGVVGADYVDFARAKGLRARVIMTRHVLRNALISTVTLFGLSIGTLLGGAVITETVFAIPGAGRLMIEAIYGRDYPVIQGLTIALALLVSFTFLLTDIVQAWLDPRVAR</sequence>
<dbReference type="CDD" id="cd06261">
    <property type="entry name" value="TM_PBP2"/>
    <property type="match status" value="1"/>
</dbReference>
<evidence type="ECO:0000256" key="2">
    <source>
        <dbReference type="ARBA" id="ARBA00022448"/>
    </source>
</evidence>
<accession>A0A1G5ZPG4</accession>
<dbReference type="AlphaFoldDB" id="A0A1G5ZPG4"/>
<dbReference type="InterPro" id="IPR000515">
    <property type="entry name" value="MetI-like"/>
</dbReference>
<protein>
    <submittedName>
        <fullName evidence="9">Peptide/nickel transport system permease protein</fullName>
    </submittedName>
</protein>
<evidence type="ECO:0000256" key="6">
    <source>
        <dbReference type="ARBA" id="ARBA00023136"/>
    </source>
</evidence>
<feature type="transmembrane region" description="Helical" evidence="7">
    <location>
        <begin position="234"/>
        <end position="260"/>
    </location>
</feature>
<dbReference type="OrthoDB" id="9805855at2"/>
<evidence type="ECO:0000256" key="1">
    <source>
        <dbReference type="ARBA" id="ARBA00004651"/>
    </source>
</evidence>
<keyword evidence="6 7" id="KW-0472">Membrane</keyword>
<feature type="transmembrane region" description="Helical" evidence="7">
    <location>
        <begin position="12"/>
        <end position="32"/>
    </location>
</feature>
<dbReference type="PROSITE" id="PS50928">
    <property type="entry name" value="ABC_TM1"/>
    <property type="match status" value="1"/>
</dbReference>
<dbReference type="Pfam" id="PF00528">
    <property type="entry name" value="BPD_transp_1"/>
    <property type="match status" value="1"/>
</dbReference>
<reference evidence="9 10" key="1">
    <citation type="submission" date="2016-10" db="EMBL/GenBank/DDBJ databases">
        <authorList>
            <person name="de Groot N.N."/>
        </authorList>
    </citation>
    <scope>NUCLEOTIDE SEQUENCE [LARGE SCALE GENOMIC DNA]</scope>
    <source>
        <strain evidence="9 10">CGMCC 1.12097</strain>
    </source>
</reference>
<keyword evidence="4 7" id="KW-0812">Transmembrane</keyword>
<dbReference type="GO" id="GO:0055085">
    <property type="term" value="P:transmembrane transport"/>
    <property type="evidence" value="ECO:0007669"/>
    <property type="project" value="InterPro"/>
</dbReference>
<dbReference type="InterPro" id="IPR035906">
    <property type="entry name" value="MetI-like_sf"/>
</dbReference>
<dbReference type="STRING" id="1165689.SAMN02927914_05725"/>
<comment type="subcellular location">
    <subcellularLocation>
        <location evidence="1 7">Cell membrane</location>
        <topology evidence="1 7">Multi-pass membrane protein</topology>
    </subcellularLocation>
</comment>
<evidence type="ECO:0000256" key="3">
    <source>
        <dbReference type="ARBA" id="ARBA00022475"/>
    </source>
</evidence>
<name>A0A1G5ZPG4_9HYPH</name>
<feature type="transmembrane region" description="Helical" evidence="7">
    <location>
        <begin position="136"/>
        <end position="157"/>
    </location>
</feature>
<keyword evidence="5 7" id="KW-1133">Transmembrane helix</keyword>
<keyword evidence="2 7" id="KW-0813">Transport</keyword>
<dbReference type="Proteomes" id="UP000198588">
    <property type="component" value="Unassembled WGS sequence"/>
</dbReference>
<feature type="domain" description="ABC transmembrane type-1" evidence="8">
    <location>
        <begin position="97"/>
        <end position="303"/>
    </location>
</feature>
<evidence type="ECO:0000256" key="4">
    <source>
        <dbReference type="ARBA" id="ARBA00022692"/>
    </source>
</evidence>
<evidence type="ECO:0000313" key="10">
    <source>
        <dbReference type="Proteomes" id="UP000198588"/>
    </source>
</evidence>
<feature type="transmembrane region" description="Helical" evidence="7">
    <location>
        <begin position="280"/>
        <end position="306"/>
    </location>
</feature>
<dbReference type="PANTHER" id="PTHR43163:SF6">
    <property type="entry name" value="DIPEPTIDE TRANSPORT SYSTEM PERMEASE PROTEIN DPPB-RELATED"/>
    <property type="match status" value="1"/>
</dbReference>
<evidence type="ECO:0000256" key="5">
    <source>
        <dbReference type="ARBA" id="ARBA00022989"/>
    </source>
</evidence>
<keyword evidence="3" id="KW-1003">Cell membrane</keyword>
<dbReference type="SUPFAM" id="SSF161098">
    <property type="entry name" value="MetI-like"/>
    <property type="match status" value="1"/>
</dbReference>
<feature type="transmembrane region" description="Helical" evidence="7">
    <location>
        <begin position="177"/>
        <end position="196"/>
    </location>
</feature>
<dbReference type="InterPro" id="IPR045621">
    <property type="entry name" value="BPD_transp_1_N"/>
</dbReference>
<dbReference type="EMBL" id="FMXM01000024">
    <property type="protein sequence ID" value="SDA96719.1"/>
    <property type="molecule type" value="Genomic_DNA"/>
</dbReference>
<evidence type="ECO:0000256" key="7">
    <source>
        <dbReference type="RuleBase" id="RU363032"/>
    </source>
</evidence>
<proteinExistence type="inferred from homology"/>
<evidence type="ECO:0000313" key="9">
    <source>
        <dbReference type="EMBL" id="SDA96719.1"/>
    </source>
</evidence>
<dbReference type="Gene3D" id="1.10.3720.10">
    <property type="entry name" value="MetI-like"/>
    <property type="match status" value="1"/>
</dbReference>
<gene>
    <name evidence="9" type="ORF">SAMN02927914_05725</name>
</gene>
<dbReference type="GO" id="GO:0005886">
    <property type="term" value="C:plasma membrane"/>
    <property type="evidence" value="ECO:0007669"/>
    <property type="project" value="UniProtKB-SubCell"/>
</dbReference>